<dbReference type="PANTHER" id="PTHR46319:SF3">
    <property type="entry name" value="ZINC FINGER FYVE DOMAIN-CONTAINING PROTEIN"/>
    <property type="match status" value="1"/>
</dbReference>
<evidence type="ECO:0000259" key="6">
    <source>
        <dbReference type="PROSITE" id="PS50178"/>
    </source>
</evidence>
<feature type="region of interest" description="Disordered" evidence="5">
    <location>
        <begin position="968"/>
        <end position="990"/>
    </location>
</feature>
<evidence type="ECO:0000256" key="2">
    <source>
        <dbReference type="ARBA" id="ARBA00022771"/>
    </source>
</evidence>
<dbReference type="InterPro" id="IPR022557">
    <property type="entry name" value="SARA-like_C"/>
</dbReference>
<feature type="domain" description="FYVE-type" evidence="6">
    <location>
        <begin position="806"/>
        <end position="865"/>
    </location>
</feature>
<feature type="compositionally biased region" description="Low complexity" evidence="5">
    <location>
        <begin position="878"/>
        <end position="891"/>
    </location>
</feature>
<feature type="compositionally biased region" description="Basic and acidic residues" evidence="5">
    <location>
        <begin position="605"/>
        <end position="618"/>
    </location>
</feature>
<reference evidence="7 8" key="1">
    <citation type="journal article" date="2024" name="bioRxiv">
        <title>A reference genome for Trichogramma kaykai: A tiny desert-dwelling parasitoid wasp with competing sex-ratio distorters.</title>
        <authorList>
            <person name="Culotta J."/>
            <person name="Lindsey A.R."/>
        </authorList>
    </citation>
    <scope>NUCLEOTIDE SEQUENCE [LARGE SCALE GENOMIC DNA]</scope>
    <source>
        <strain evidence="7 8">KSX58</strain>
    </source>
</reference>
<organism evidence="7 8">
    <name type="scientific">Trichogramma kaykai</name>
    <dbReference type="NCBI Taxonomy" id="54128"/>
    <lineage>
        <taxon>Eukaryota</taxon>
        <taxon>Metazoa</taxon>
        <taxon>Ecdysozoa</taxon>
        <taxon>Arthropoda</taxon>
        <taxon>Hexapoda</taxon>
        <taxon>Insecta</taxon>
        <taxon>Pterygota</taxon>
        <taxon>Neoptera</taxon>
        <taxon>Endopterygota</taxon>
        <taxon>Hymenoptera</taxon>
        <taxon>Apocrita</taxon>
        <taxon>Proctotrupomorpha</taxon>
        <taxon>Chalcidoidea</taxon>
        <taxon>Trichogrammatidae</taxon>
        <taxon>Trichogramma</taxon>
    </lineage>
</organism>
<keyword evidence="1" id="KW-0479">Metal-binding</keyword>
<dbReference type="Gene3D" id="3.30.40.10">
    <property type="entry name" value="Zinc/RING finger domain, C3HC4 (zinc finger)"/>
    <property type="match status" value="1"/>
</dbReference>
<dbReference type="EMBL" id="JBJJXI010000117">
    <property type="protein sequence ID" value="KAL3390565.1"/>
    <property type="molecule type" value="Genomic_DNA"/>
</dbReference>
<dbReference type="Gene3D" id="3.30.1360.220">
    <property type="entry name" value="Domain of unknown function (DUF3480), N-terminal subdomain"/>
    <property type="match status" value="2"/>
</dbReference>
<feature type="compositionally biased region" description="Low complexity" evidence="5">
    <location>
        <begin position="590"/>
        <end position="601"/>
    </location>
</feature>
<proteinExistence type="predicted"/>
<dbReference type="InterPro" id="IPR037145">
    <property type="entry name" value="SARA_Smad-bd_sf"/>
</dbReference>
<dbReference type="Gene3D" id="4.10.720.10">
    <property type="entry name" value="Smad anchor for receptor activation, Smad-binding domain"/>
    <property type="match status" value="1"/>
</dbReference>
<feature type="compositionally biased region" description="Polar residues" evidence="5">
    <location>
        <begin position="20"/>
        <end position="46"/>
    </location>
</feature>
<dbReference type="SUPFAM" id="SSF57903">
    <property type="entry name" value="FYVE/PHD zinc finger"/>
    <property type="match status" value="1"/>
</dbReference>
<dbReference type="PANTHER" id="PTHR46319">
    <property type="entry name" value="ZINC FINGER FYVE DOMAIN-CONTAINING PROTEIN"/>
    <property type="match status" value="1"/>
</dbReference>
<evidence type="ECO:0000256" key="5">
    <source>
        <dbReference type="SAM" id="MobiDB-lite"/>
    </source>
</evidence>
<dbReference type="InterPro" id="IPR017455">
    <property type="entry name" value="Znf_FYVE-rel"/>
</dbReference>
<dbReference type="InterPro" id="IPR011011">
    <property type="entry name" value="Znf_FYVE_PHD"/>
</dbReference>
<feature type="compositionally biased region" description="Low complexity" evidence="5">
    <location>
        <begin position="748"/>
        <end position="762"/>
    </location>
</feature>
<keyword evidence="8" id="KW-1185">Reference proteome</keyword>
<feature type="region of interest" description="Disordered" evidence="5">
    <location>
        <begin position="869"/>
        <end position="899"/>
    </location>
</feature>
<evidence type="ECO:0000313" key="8">
    <source>
        <dbReference type="Proteomes" id="UP001627154"/>
    </source>
</evidence>
<evidence type="ECO:0000256" key="3">
    <source>
        <dbReference type="ARBA" id="ARBA00022833"/>
    </source>
</evidence>
<dbReference type="SMART" id="SM00064">
    <property type="entry name" value="FYVE"/>
    <property type="match status" value="1"/>
</dbReference>
<feature type="compositionally biased region" description="Polar residues" evidence="5">
    <location>
        <begin position="636"/>
        <end position="658"/>
    </location>
</feature>
<sequence length="1537" mass="170535">MDKLDNNVLDEFEFNDDQTGRMQSQTNPANPAGIQSNMPSSTLRGYPQQTIPNFHNANAEATAIVAGPSLTNDEVHQGFLAGNIDSLIKDGVADSLDSINHFYTHDGSSGNKVHPKPWVHVEENDPTNLIIHNDISEKLLQKRPNDDNLQHNTYDVKLNQPNVNPGNSNNFHNYDYLSTPNISSFDGLDAMNQSPGMQSNYLMRPNEGLSNTVDSHVSNFVQNSNTTQKFSVDDLLTVKDEDILAEIRYNTEPPKYQNILLPVKVGPSVIEKVNETKTDAEQKKLEFPELIMGENSTENVDNSVRNILDEPEHVYENVYIGTDIPKTQENTSLLVQQKKDTESQHIYENMNIEAQSLPPLEKKNVYERIYIGSEDNLSNTNSEVETSAEKMIHQLNLKETEPSDPNVIVDSITSSSAVFSKNPSTSTKLVFQNVQLSSTSVSVPEPRSVVGFTTIDDMSEEELNKYLADLEAKEVLNEKSVMYQNVDSTRSAETYKPKALSRPHEDEDANEAPIFESVTIGELPQIPQEDLQEKAKKFPVIDYSEGCSSGEVSREFPSNLPTISKAGVQAINDEDVLKQSKKVDEHARKNSQNNESSLLENDVSVDNKDPLIKDKITTDEENGNMISSAKSDETQNELGHSNVNSEEDNNFNCAGTTHSRLDNFDPSDKEKSKQNINNAMDLPKPAVRPKVRSFEKISRFSVTRNVDVNEKIGRPSQSQSRSKRSENSAESTEDDPNKPSRPQTLDIASNADTSATATASNSQIPSDLEGECSLGGRIPSPAISDSNSSIDSRTILGKQPPFWIPDSEAPSCMLCEAKFTVMKRRHHCRACGKVLCNKCCSMKYRLEYLNNADSRVCTQCHQILTKAESDNGSGEHAGFSSNSNIGINSPIGRPPNPNNPMEYCSTIPPLQQLAGALPPPPTVMVPVGVLKREGSSSKREGSKSVMFSDGIRPGCDLTELDTTWDWNPPIRKSGSRRTVGEFSASASKRPNCPPLDTITNSYIPSEANVYPPTVTILRGQVTYHETTDPDALQNSLKNECEAPVMFAINRNLYAYVKIINLNCCVDKVCWNVTTKGLACVGQDELVFLVEVLPDEALVPKDILLHINQIYNDALKGNTISEYGMSIHQTGNLLGSREHAGFLFIRQTLQCLQKIIVPPAPFLVGLLVHRWETPWAKVFPLRLVLRLGAEYRYYPCPLMSVRFREAVYFEIGHTIMKVLADFRNFAYTLPKVQGLTIHVQGRTTNVRFPKNRYNQVLKALNNSNDHVLSFAANFSIQADSHLVCMQTNSEEESTYQTQAINIQNKPRNVTGASFIVINGALKSSMGLTANSSILEDGLMVQIMPEKMEALKAALKNMQDFTIGCGKQGAEEPDETVNIKWVENDVQFNVGIKSPIDGKPMDGIPSIRVHNGINFAGTSRFIRWTEVFIIKSDDDQPFGMHYPVDINKLSENIARATCAALVKLLDLLANAGLTKIAVRTSIHPDNVGYEAGSEGVRLPPIYMNSLDNELIQVLQKAVQGCEDTQTVLELIFYILETDI</sequence>
<keyword evidence="3" id="KW-0862">Zinc</keyword>
<feature type="region of interest" description="Disordered" evidence="5">
    <location>
        <begin position="581"/>
        <end position="687"/>
    </location>
</feature>
<dbReference type="Gene3D" id="3.30.500.40">
    <property type="match status" value="1"/>
</dbReference>
<dbReference type="PROSITE" id="PS50178">
    <property type="entry name" value="ZF_FYVE"/>
    <property type="match status" value="1"/>
</dbReference>
<evidence type="ECO:0000256" key="4">
    <source>
        <dbReference type="PROSITE-ProRule" id="PRU00091"/>
    </source>
</evidence>
<dbReference type="Proteomes" id="UP001627154">
    <property type="component" value="Unassembled WGS sequence"/>
</dbReference>
<dbReference type="Pfam" id="PF11979">
    <property type="entry name" value="SARA_C"/>
    <property type="match status" value="1"/>
</dbReference>
<comment type="caution">
    <text evidence="7">The sequence shown here is derived from an EMBL/GenBank/DDBJ whole genome shotgun (WGS) entry which is preliminary data.</text>
</comment>
<dbReference type="Pfam" id="PF01363">
    <property type="entry name" value="FYVE"/>
    <property type="match status" value="1"/>
</dbReference>
<protein>
    <recommendedName>
        <fullName evidence="6">FYVE-type domain-containing protein</fullName>
    </recommendedName>
</protein>
<evidence type="ECO:0000256" key="1">
    <source>
        <dbReference type="ARBA" id="ARBA00022723"/>
    </source>
</evidence>
<feature type="compositionally biased region" description="Basic and acidic residues" evidence="5">
    <location>
        <begin position="659"/>
        <end position="673"/>
    </location>
</feature>
<dbReference type="FunFam" id="3.30.40.10:FF:000084">
    <property type="entry name" value="Zinc finger, FYVE domain-containing 9b"/>
    <property type="match status" value="1"/>
</dbReference>
<feature type="region of interest" description="Disordered" evidence="5">
    <location>
        <begin position="16"/>
        <end position="46"/>
    </location>
</feature>
<dbReference type="InterPro" id="IPR000306">
    <property type="entry name" value="Znf_FYVE"/>
</dbReference>
<accession>A0ABD2WBU6</accession>
<gene>
    <name evidence="7" type="ORF">TKK_014711</name>
</gene>
<dbReference type="CDD" id="cd15729">
    <property type="entry name" value="FYVE_endofin"/>
    <property type="match status" value="1"/>
</dbReference>
<dbReference type="SMART" id="SM01422">
    <property type="entry name" value="SARA"/>
    <property type="match status" value="1"/>
</dbReference>
<dbReference type="GO" id="GO:0008270">
    <property type="term" value="F:zinc ion binding"/>
    <property type="evidence" value="ECO:0007669"/>
    <property type="project" value="UniProtKB-KW"/>
</dbReference>
<dbReference type="InterPro" id="IPR013083">
    <property type="entry name" value="Znf_RING/FYVE/PHD"/>
</dbReference>
<dbReference type="Pfam" id="PF11409">
    <property type="entry name" value="SARA"/>
    <property type="match status" value="1"/>
</dbReference>
<evidence type="ECO:0000313" key="7">
    <source>
        <dbReference type="EMBL" id="KAL3390565.1"/>
    </source>
</evidence>
<dbReference type="SMART" id="SM01421">
    <property type="entry name" value="DUF3480"/>
    <property type="match status" value="1"/>
</dbReference>
<name>A0ABD2WBU6_9HYME</name>
<feature type="region of interest" description="Disordered" evidence="5">
    <location>
        <begin position="708"/>
        <end position="791"/>
    </location>
</feature>
<keyword evidence="2 4" id="KW-0863">Zinc-finger</keyword>
<dbReference type="InterPro" id="IPR024608">
    <property type="entry name" value="SARA-like_SBD"/>
</dbReference>